<evidence type="ECO:0000313" key="2">
    <source>
        <dbReference type="EMBL" id="RGD78372.1"/>
    </source>
</evidence>
<feature type="transmembrane region" description="Helical" evidence="1">
    <location>
        <begin position="62"/>
        <end position="80"/>
    </location>
</feature>
<organism evidence="2 3">
    <name type="scientific">Faecalicoccus pleomorphus</name>
    <dbReference type="NCBI Taxonomy" id="1323"/>
    <lineage>
        <taxon>Bacteria</taxon>
        <taxon>Bacillati</taxon>
        <taxon>Bacillota</taxon>
        <taxon>Erysipelotrichia</taxon>
        <taxon>Erysipelotrichales</taxon>
        <taxon>Erysipelotrichaceae</taxon>
        <taxon>Faecalicoccus</taxon>
    </lineage>
</organism>
<protein>
    <submittedName>
        <fullName evidence="2">Uncharacterized protein</fullName>
    </submittedName>
</protein>
<accession>A0A3E3E914</accession>
<evidence type="ECO:0000313" key="3">
    <source>
        <dbReference type="Proteomes" id="UP000260721"/>
    </source>
</evidence>
<comment type="caution">
    <text evidence="2">The sequence shown here is derived from an EMBL/GenBank/DDBJ whole genome shotgun (WGS) entry which is preliminary data.</text>
</comment>
<proteinExistence type="predicted"/>
<keyword evidence="1" id="KW-0812">Transmembrane</keyword>
<sequence length="105" mass="11504">MGFLGKMVAKAVVKKAETAAIYGVVSHMENTRSVDALVNKSTANYLNSIKCPIKVKLFITKLLFLLVSLIAHLGYCIRCWTQRRRALSMTCAASGLFPSKLSTPP</sequence>
<dbReference type="Proteomes" id="UP000260721">
    <property type="component" value="Unassembled WGS sequence"/>
</dbReference>
<evidence type="ECO:0000256" key="1">
    <source>
        <dbReference type="SAM" id="Phobius"/>
    </source>
</evidence>
<keyword evidence="1" id="KW-1133">Transmembrane helix</keyword>
<gene>
    <name evidence="2" type="ORF">DXC78_00625</name>
</gene>
<reference evidence="2 3" key="1">
    <citation type="submission" date="2018-08" db="EMBL/GenBank/DDBJ databases">
        <title>A genome reference for cultivated species of the human gut microbiota.</title>
        <authorList>
            <person name="Zou Y."/>
            <person name="Xue W."/>
            <person name="Luo G."/>
        </authorList>
    </citation>
    <scope>NUCLEOTIDE SEQUENCE [LARGE SCALE GENOMIC DNA]</scope>
    <source>
        <strain evidence="2 3">TF08-11</strain>
    </source>
</reference>
<dbReference type="EMBL" id="QUSK01000001">
    <property type="protein sequence ID" value="RGD78372.1"/>
    <property type="molecule type" value="Genomic_DNA"/>
</dbReference>
<keyword evidence="1" id="KW-0472">Membrane</keyword>
<dbReference type="AlphaFoldDB" id="A0A3E3E914"/>
<name>A0A3E3E914_9FIRM</name>
<dbReference type="RefSeq" id="WP_117445230.1">
    <property type="nucleotide sequence ID" value="NZ_QUSK01000001.1"/>
</dbReference>